<proteinExistence type="predicted"/>
<sequence length="458" mass="50183">MHRHAFALDVYHFSTMIHALFKADSKAGSVSIALYGHDAPYSLPDALVRSTTLTTLTIAGVVGLPLPSFATLTALRLKNCIIVGENTGTVIGFAIAGWTGLGIVAPKLKTLTFKSQLPQTFCYSFLPSLQHANVYVVRRFGCLDKAHDEPTTRKVLELLHGLSNTQSLQLGGTTIQCTGLCKFSLYGHGKVTGKSSSRGRSIPLSRLLVTCRTLQTLTIAGVVRLRLLPYPRTLTALHLKNCVVKCFPEDTAPTFDGFAAMVNLKELCIEECAFFNLDTLLISGPELQNLTLLNVGRSYERRLIRWFGLGIVAPKLKTLTFRCQLPRYFSQLHLPSLQHANVYVVRPPFGVDTNDEPTTSKVLKLVQGLCNAQSLQLGATTIQKLAAFPQLLEQQSSPFTRLESLELEVRPHNKVYQLALPVELVAYFLEGSPSAEVKILGSWRSGGILKGPLSLGHS</sequence>
<dbReference type="AlphaFoldDB" id="A0A9Q0JK13"/>
<accession>A0A9Q0JK13</accession>
<keyword evidence="2" id="KW-1185">Reference proteome</keyword>
<evidence type="ECO:0000313" key="1">
    <source>
        <dbReference type="EMBL" id="KAJ4843585.1"/>
    </source>
</evidence>
<evidence type="ECO:0000313" key="2">
    <source>
        <dbReference type="Proteomes" id="UP001141552"/>
    </source>
</evidence>
<comment type="caution">
    <text evidence="1">The sequence shown here is derived from an EMBL/GenBank/DDBJ whole genome shotgun (WGS) entry which is preliminary data.</text>
</comment>
<dbReference type="EMBL" id="JAKUCV010002201">
    <property type="protein sequence ID" value="KAJ4843585.1"/>
    <property type="molecule type" value="Genomic_DNA"/>
</dbReference>
<protein>
    <recommendedName>
        <fullName evidence="3">FBD domain-containing protein</fullName>
    </recommendedName>
</protein>
<dbReference type="PANTHER" id="PTHR31900">
    <property type="entry name" value="F-BOX/RNI SUPERFAMILY PROTEIN-RELATED"/>
    <property type="match status" value="1"/>
</dbReference>
<gene>
    <name evidence="1" type="ORF">Tsubulata_040739</name>
</gene>
<name>A0A9Q0JK13_9ROSI</name>
<dbReference type="InterPro" id="IPR050232">
    <property type="entry name" value="FBL13/AtMIF1-like"/>
</dbReference>
<dbReference type="InterPro" id="IPR032675">
    <property type="entry name" value="LRR_dom_sf"/>
</dbReference>
<organism evidence="1 2">
    <name type="scientific">Turnera subulata</name>
    <dbReference type="NCBI Taxonomy" id="218843"/>
    <lineage>
        <taxon>Eukaryota</taxon>
        <taxon>Viridiplantae</taxon>
        <taxon>Streptophyta</taxon>
        <taxon>Embryophyta</taxon>
        <taxon>Tracheophyta</taxon>
        <taxon>Spermatophyta</taxon>
        <taxon>Magnoliopsida</taxon>
        <taxon>eudicotyledons</taxon>
        <taxon>Gunneridae</taxon>
        <taxon>Pentapetalae</taxon>
        <taxon>rosids</taxon>
        <taxon>fabids</taxon>
        <taxon>Malpighiales</taxon>
        <taxon>Passifloraceae</taxon>
        <taxon>Turnera</taxon>
    </lineage>
</organism>
<dbReference type="Proteomes" id="UP001141552">
    <property type="component" value="Unassembled WGS sequence"/>
</dbReference>
<dbReference type="PANTHER" id="PTHR31900:SF30">
    <property type="entry name" value="SUPERFAMILY PROTEIN, PUTATIVE-RELATED"/>
    <property type="match status" value="1"/>
</dbReference>
<reference evidence="1" key="2">
    <citation type="journal article" date="2023" name="Plants (Basel)">
        <title>Annotation of the Turnera subulata (Passifloraceae) Draft Genome Reveals the S-Locus Evolved after the Divergence of Turneroideae from Passifloroideae in a Stepwise Manner.</title>
        <authorList>
            <person name="Henning P.M."/>
            <person name="Roalson E.H."/>
            <person name="Mir W."/>
            <person name="McCubbin A.G."/>
            <person name="Shore J.S."/>
        </authorList>
    </citation>
    <scope>NUCLEOTIDE SEQUENCE</scope>
    <source>
        <strain evidence="1">F60SS</strain>
    </source>
</reference>
<dbReference type="Gene3D" id="3.80.10.10">
    <property type="entry name" value="Ribonuclease Inhibitor"/>
    <property type="match status" value="1"/>
</dbReference>
<evidence type="ECO:0008006" key="3">
    <source>
        <dbReference type="Google" id="ProtNLM"/>
    </source>
</evidence>
<dbReference type="SUPFAM" id="SSF52047">
    <property type="entry name" value="RNI-like"/>
    <property type="match status" value="1"/>
</dbReference>
<reference evidence="1" key="1">
    <citation type="submission" date="2022-02" db="EMBL/GenBank/DDBJ databases">
        <authorList>
            <person name="Henning P.M."/>
            <person name="McCubbin A.G."/>
            <person name="Shore J.S."/>
        </authorList>
    </citation>
    <scope>NUCLEOTIDE SEQUENCE</scope>
    <source>
        <strain evidence="1">F60SS</strain>
        <tissue evidence="1">Leaves</tissue>
    </source>
</reference>